<dbReference type="CDD" id="cd00821">
    <property type="entry name" value="PH"/>
    <property type="match status" value="1"/>
</dbReference>
<dbReference type="Gene3D" id="2.30.29.30">
    <property type="entry name" value="Pleckstrin-homology domain (PH domain)/Phosphotyrosine-binding domain (PTB)"/>
    <property type="match status" value="1"/>
</dbReference>
<dbReference type="InterPro" id="IPR039712">
    <property type="entry name" value="Meu6"/>
</dbReference>
<feature type="compositionally biased region" description="Low complexity" evidence="1">
    <location>
        <begin position="411"/>
        <end position="432"/>
    </location>
</feature>
<accession>A0A1Y1WPN4</accession>
<comment type="caution">
    <text evidence="3">The sequence shown here is derived from an EMBL/GenBank/DDBJ whole genome shotgun (WGS) entry which is preliminary data.</text>
</comment>
<name>A0A1Y1WPN4_9FUNG</name>
<evidence type="ECO:0000259" key="2">
    <source>
        <dbReference type="PROSITE" id="PS50003"/>
    </source>
</evidence>
<dbReference type="InterPro" id="IPR011993">
    <property type="entry name" value="PH-like_dom_sf"/>
</dbReference>
<feature type="compositionally biased region" description="Low complexity" evidence="1">
    <location>
        <begin position="314"/>
        <end position="345"/>
    </location>
</feature>
<proteinExistence type="predicted"/>
<feature type="compositionally biased region" description="Basic and acidic residues" evidence="1">
    <location>
        <begin position="382"/>
        <end position="406"/>
    </location>
</feature>
<gene>
    <name evidence="3" type="ORF">K493DRAFT_366175</name>
</gene>
<feature type="region of interest" description="Disordered" evidence="1">
    <location>
        <begin position="220"/>
        <end position="295"/>
    </location>
</feature>
<dbReference type="STRING" id="1314790.A0A1Y1WPN4"/>
<sequence>MATATENAAPVELRTEQEENAPVVEAEAPAEELVHTTDATPAEAPAESEEVQDIDNGFLYKRGPRPLRLWKHRYFAFHPDPIPLAQLRLVSKKYTKAVSANKEEFEKVNRSLFHSIASATVSGEGLLFYYKSSNPDHVEVPLGILNLSDIESVAPTKTSRPHSFLIKTNAREYTLAAPTSDEAKSWVQSIQGKLDSLSTLTNPAESQQYKDTYEALVSRQAFNPKTTPPIPTGILSDTEVLSGSDNENEHRSGESQAAEVQKEDVTAPQEDAVAEETPAIAEVSSEVQSDSPKRKSMFGNFKSFINKKADKPADAAAHSPEAATQAEAENATEAQQEVQEAAAPETAEEHAETAESPAADAKKDEHPSRPLSFHLPKFFKAPKKEEKHEAVAEVHEEATTEQHAEDAANTEVAEGAHAVTGAEAEAAETPDAVPDHSAEPARPSSPFKRTLSNFLHLKKNKQPEHAADVDVHPPAAEAGNLEKPLDIVDNSKVDAETTTAAPADAASPEPTPEVAAEEPAPIEEAADKPKKQTLFKRLSLMVRSNTASKEAAPTSTEAAAPATTQLSEEPILETPQEQPATEEAVKAI</sequence>
<dbReference type="InterPro" id="IPR001849">
    <property type="entry name" value="PH_domain"/>
</dbReference>
<evidence type="ECO:0000313" key="4">
    <source>
        <dbReference type="Proteomes" id="UP000193498"/>
    </source>
</evidence>
<feature type="compositionally biased region" description="Basic and acidic residues" evidence="1">
    <location>
        <begin position="483"/>
        <end position="495"/>
    </location>
</feature>
<feature type="compositionally biased region" description="Low complexity" evidence="1">
    <location>
        <begin position="36"/>
        <end position="45"/>
    </location>
</feature>
<dbReference type="Proteomes" id="UP000193498">
    <property type="component" value="Unassembled WGS sequence"/>
</dbReference>
<dbReference type="SUPFAM" id="SSF50729">
    <property type="entry name" value="PH domain-like"/>
    <property type="match status" value="1"/>
</dbReference>
<dbReference type="AlphaFoldDB" id="A0A1Y1WPN4"/>
<organism evidence="3 4">
    <name type="scientific">Basidiobolus meristosporus CBS 931.73</name>
    <dbReference type="NCBI Taxonomy" id="1314790"/>
    <lineage>
        <taxon>Eukaryota</taxon>
        <taxon>Fungi</taxon>
        <taxon>Fungi incertae sedis</taxon>
        <taxon>Zoopagomycota</taxon>
        <taxon>Entomophthoromycotina</taxon>
        <taxon>Basidiobolomycetes</taxon>
        <taxon>Basidiobolales</taxon>
        <taxon>Basidiobolaceae</taxon>
        <taxon>Basidiobolus</taxon>
    </lineage>
</organism>
<dbReference type="EMBL" id="MCFE01001031">
    <property type="protein sequence ID" value="ORX75226.1"/>
    <property type="molecule type" value="Genomic_DNA"/>
</dbReference>
<feature type="domain" description="PH" evidence="2">
    <location>
        <begin position="52"/>
        <end position="195"/>
    </location>
</feature>
<feature type="compositionally biased region" description="Low complexity" evidence="1">
    <location>
        <begin position="496"/>
        <end position="523"/>
    </location>
</feature>
<dbReference type="PANTHER" id="PTHR42073">
    <property type="entry name" value="MEIOTIC EXPRESSION UP-REGULATED PROTEIN 6"/>
    <property type="match status" value="1"/>
</dbReference>
<keyword evidence="4" id="KW-1185">Reference proteome</keyword>
<dbReference type="InParanoid" id="A0A1Y1WPN4"/>
<feature type="compositionally biased region" description="Basic and acidic residues" evidence="1">
    <location>
        <begin position="461"/>
        <end position="471"/>
    </location>
</feature>
<feature type="compositionally biased region" description="Low complexity" evidence="1">
    <location>
        <begin position="546"/>
        <end position="564"/>
    </location>
</feature>
<dbReference type="OrthoDB" id="5593352at2759"/>
<dbReference type="SMART" id="SM00233">
    <property type="entry name" value="PH"/>
    <property type="match status" value="1"/>
</dbReference>
<dbReference type="Pfam" id="PF00169">
    <property type="entry name" value="PH"/>
    <property type="match status" value="1"/>
</dbReference>
<evidence type="ECO:0000256" key="1">
    <source>
        <dbReference type="SAM" id="MobiDB-lite"/>
    </source>
</evidence>
<feature type="region of interest" description="Disordered" evidence="1">
    <location>
        <begin position="309"/>
        <end position="588"/>
    </location>
</feature>
<dbReference type="PROSITE" id="PS50003">
    <property type="entry name" value="PH_DOMAIN"/>
    <property type="match status" value="1"/>
</dbReference>
<reference evidence="3 4" key="1">
    <citation type="submission" date="2016-07" db="EMBL/GenBank/DDBJ databases">
        <title>Pervasive Adenine N6-methylation of Active Genes in Fungi.</title>
        <authorList>
            <consortium name="DOE Joint Genome Institute"/>
            <person name="Mondo S.J."/>
            <person name="Dannebaum R.O."/>
            <person name="Kuo R.C."/>
            <person name="Labutti K."/>
            <person name="Haridas S."/>
            <person name="Kuo A."/>
            <person name="Salamov A."/>
            <person name="Ahrendt S.R."/>
            <person name="Lipzen A."/>
            <person name="Sullivan W."/>
            <person name="Andreopoulos W.B."/>
            <person name="Clum A."/>
            <person name="Lindquist E."/>
            <person name="Daum C."/>
            <person name="Ramamoorthy G.K."/>
            <person name="Gryganskyi A."/>
            <person name="Culley D."/>
            <person name="Magnuson J.K."/>
            <person name="James T.Y."/>
            <person name="O'Malley M.A."/>
            <person name="Stajich J.E."/>
            <person name="Spatafora J.W."/>
            <person name="Visel A."/>
            <person name="Grigoriev I.V."/>
        </authorList>
    </citation>
    <scope>NUCLEOTIDE SEQUENCE [LARGE SCALE GENOMIC DNA]</scope>
    <source>
        <strain evidence="3 4">CBS 931.73</strain>
    </source>
</reference>
<dbReference type="PANTHER" id="PTHR42073:SF1">
    <property type="entry name" value="MEIOTIC EXPRESSION UP-REGULATED PROTEIN 6"/>
    <property type="match status" value="1"/>
</dbReference>
<evidence type="ECO:0000313" key="3">
    <source>
        <dbReference type="EMBL" id="ORX75226.1"/>
    </source>
</evidence>
<feature type="region of interest" description="Disordered" evidence="1">
    <location>
        <begin position="1"/>
        <end position="50"/>
    </location>
</feature>
<protein>
    <recommendedName>
        <fullName evidence="2">PH domain-containing protein</fullName>
    </recommendedName>
</protein>